<dbReference type="AlphaFoldDB" id="A0A9J6FLT0"/>
<sequence length="504" mass="55592">MDRGIQSETGASRSLSDTSAILGTSEKTEQLDTDNFCKRLENSLEENDNNVVFKKPLEPKAPHSSRATRWGAPPLASLPTGHSIGKTFSDAQKRRVEEWVSSVADRASSLGATPDVLSQGPSNFEEDLASSSFHADVSKKDPADNGPKDHVGGEHSQINTKYTEKTIPLISGVLKLHAKVEDENAVAVPGPSGGPALITPLPQGQFYNVKPSQNGRPPRAIYRKKDTDGVPVVFTSKIPDVSFWDLNPNHFARDLRAVAGDDIASHRMTNYGSLVVYVKTGEVAHKLLKLTNVAELPVTVHVPKSYSKNLGKIRTVPFHYTDSNLVTLLARVGVVKARRQMKTFRTREGTNLRRSRSSVVLTFRDDIELPAFVRLGFFKFPVEPYVEAPLQCRNCQGFWHSSKGCRREARCRTCAGPHHFSVCTFKTRPRCANCRGPHTAIHFRCPVKVRGIQEEMLAAGAFLTLGIRRCSVNKYATLRSEVCLICMSPFVVSGFGYLAVNTHL</sequence>
<accession>A0A9J6FLT0</accession>
<evidence type="ECO:0000313" key="3">
    <source>
        <dbReference type="Proteomes" id="UP000821853"/>
    </source>
</evidence>
<feature type="region of interest" description="Disordered" evidence="1">
    <location>
        <begin position="111"/>
        <end position="160"/>
    </location>
</feature>
<comment type="caution">
    <text evidence="2">The sequence shown here is derived from an EMBL/GenBank/DDBJ whole genome shotgun (WGS) entry which is preliminary data.</text>
</comment>
<feature type="region of interest" description="Disordered" evidence="1">
    <location>
        <begin position="47"/>
        <end position="86"/>
    </location>
</feature>
<evidence type="ECO:0000256" key="1">
    <source>
        <dbReference type="SAM" id="MobiDB-lite"/>
    </source>
</evidence>
<dbReference type="VEuPathDB" id="VectorBase:HLOH_063756"/>
<gene>
    <name evidence="2" type="ORF">HPB48_022845</name>
</gene>
<feature type="region of interest" description="Disordered" evidence="1">
    <location>
        <begin position="1"/>
        <end position="33"/>
    </location>
</feature>
<dbReference type="Proteomes" id="UP000821853">
    <property type="component" value="Chromosome 10"/>
</dbReference>
<proteinExistence type="predicted"/>
<keyword evidence="3" id="KW-1185">Reference proteome</keyword>
<feature type="compositionally biased region" description="Polar residues" evidence="1">
    <location>
        <begin position="1"/>
        <end position="22"/>
    </location>
</feature>
<reference evidence="2 3" key="1">
    <citation type="journal article" date="2020" name="Cell">
        <title>Large-Scale Comparative Analyses of Tick Genomes Elucidate Their Genetic Diversity and Vector Capacities.</title>
        <authorList>
            <consortium name="Tick Genome and Microbiome Consortium (TIGMIC)"/>
            <person name="Jia N."/>
            <person name="Wang J."/>
            <person name="Shi W."/>
            <person name="Du L."/>
            <person name="Sun Y."/>
            <person name="Zhan W."/>
            <person name="Jiang J.F."/>
            <person name="Wang Q."/>
            <person name="Zhang B."/>
            <person name="Ji P."/>
            <person name="Bell-Sakyi L."/>
            <person name="Cui X.M."/>
            <person name="Yuan T.T."/>
            <person name="Jiang B.G."/>
            <person name="Yang W.F."/>
            <person name="Lam T.T."/>
            <person name="Chang Q.C."/>
            <person name="Ding S.J."/>
            <person name="Wang X.J."/>
            <person name="Zhu J.G."/>
            <person name="Ruan X.D."/>
            <person name="Zhao L."/>
            <person name="Wei J.T."/>
            <person name="Ye R.Z."/>
            <person name="Que T.C."/>
            <person name="Du C.H."/>
            <person name="Zhou Y.H."/>
            <person name="Cheng J.X."/>
            <person name="Dai P.F."/>
            <person name="Guo W.B."/>
            <person name="Han X.H."/>
            <person name="Huang E.J."/>
            <person name="Li L.F."/>
            <person name="Wei W."/>
            <person name="Gao Y.C."/>
            <person name="Liu J.Z."/>
            <person name="Shao H.Z."/>
            <person name="Wang X."/>
            <person name="Wang C.C."/>
            <person name="Yang T.C."/>
            <person name="Huo Q.B."/>
            <person name="Li W."/>
            <person name="Chen H.Y."/>
            <person name="Chen S.E."/>
            <person name="Zhou L.G."/>
            <person name="Ni X.B."/>
            <person name="Tian J.H."/>
            <person name="Sheng Y."/>
            <person name="Liu T."/>
            <person name="Pan Y.S."/>
            <person name="Xia L.Y."/>
            <person name="Li J."/>
            <person name="Zhao F."/>
            <person name="Cao W.C."/>
        </authorList>
    </citation>
    <scope>NUCLEOTIDE SEQUENCE [LARGE SCALE GENOMIC DNA]</scope>
    <source>
        <strain evidence="2">HaeL-2018</strain>
    </source>
</reference>
<dbReference type="OrthoDB" id="6434889at2759"/>
<feature type="compositionally biased region" description="Basic and acidic residues" evidence="1">
    <location>
        <begin position="136"/>
        <end position="153"/>
    </location>
</feature>
<evidence type="ECO:0008006" key="4">
    <source>
        <dbReference type="Google" id="ProtNLM"/>
    </source>
</evidence>
<name>A0A9J6FLT0_HAELO</name>
<dbReference type="EMBL" id="JABSTR010000002">
    <property type="protein sequence ID" value="KAH9363779.1"/>
    <property type="molecule type" value="Genomic_DNA"/>
</dbReference>
<protein>
    <recommendedName>
        <fullName evidence="4">Gag-like protein</fullName>
    </recommendedName>
</protein>
<evidence type="ECO:0000313" key="2">
    <source>
        <dbReference type="EMBL" id="KAH9363779.1"/>
    </source>
</evidence>
<organism evidence="2 3">
    <name type="scientific">Haemaphysalis longicornis</name>
    <name type="common">Bush tick</name>
    <dbReference type="NCBI Taxonomy" id="44386"/>
    <lineage>
        <taxon>Eukaryota</taxon>
        <taxon>Metazoa</taxon>
        <taxon>Ecdysozoa</taxon>
        <taxon>Arthropoda</taxon>
        <taxon>Chelicerata</taxon>
        <taxon>Arachnida</taxon>
        <taxon>Acari</taxon>
        <taxon>Parasitiformes</taxon>
        <taxon>Ixodida</taxon>
        <taxon>Ixodoidea</taxon>
        <taxon>Ixodidae</taxon>
        <taxon>Haemaphysalinae</taxon>
        <taxon>Haemaphysalis</taxon>
    </lineage>
</organism>